<dbReference type="SMART" id="SM00501">
    <property type="entry name" value="BRIGHT"/>
    <property type="match status" value="1"/>
</dbReference>
<sequence length="576" mass="63745">MEHIDRSVELENDLDETHFGSRPGQSSPQIQDEWIGKDLVGGVDMDVESSQGHEEIHLIDNSRNITLEQGSGSMVNSNRKEEDKMARDNDEQTLQQPNAGIQEGREDGVMDGDKETRSASLFNSRIIQSGCRDTSRGGAGRTVDDSRVSVRGAVDNSRVSHHEQGDRSRIVPLECENGPKGIQQESRVDSRAMHVGNMDGLRTSYREDQNLSPGQTEENCPSDMALSQDTGDGTEVFYRMNPESTNGTSRFLPSHAMEDGDGTEEEQAAFVRELENFFKERNMEFKPPKFYGENLNCLKLWRAVTRLGGYEQVTSCKLWRQVGESFNPPKTCTTVSWSFRGFYEKALLEYERYKFGSSGGDGGSGSGGTPLANNVQADVLLPVGGESQACATQASGSGRARRDAAARAMQGWHSQRLLSNGEVGDPIVKDKNSISLTKREKQLKSIGMLKRKKTSSLERAVKVARTKGANPQMDVMVVDAGPQADWVKVNVHKMRDCFEVYALVPGLLREEVRVQCDPAGRLVISGDPEQPDNPWGVTRFKKVITLPSRIDSHQTSAVVTLHGQLFVRVPFEQSDL</sequence>
<dbReference type="FunFam" id="1.10.150.60:FF:000018">
    <property type="entry name" value="AT-rich interactive domain-containing protein 3"/>
    <property type="match status" value="1"/>
</dbReference>
<evidence type="ECO:0000313" key="10">
    <source>
        <dbReference type="EMBL" id="JAG95782.1"/>
    </source>
</evidence>
<dbReference type="GO" id="GO:0006357">
    <property type="term" value="P:regulation of transcription by RNA polymerase II"/>
    <property type="evidence" value="ECO:0007669"/>
    <property type="project" value="InterPro"/>
</dbReference>
<dbReference type="Pfam" id="PF01388">
    <property type="entry name" value="ARID"/>
    <property type="match status" value="1"/>
</dbReference>
<comment type="similarity">
    <text evidence="5 6">Belongs to the small heat shock protein (HSP20) family.</text>
</comment>
<evidence type="ECO:0000256" key="4">
    <source>
        <dbReference type="ARBA" id="ARBA00023242"/>
    </source>
</evidence>
<evidence type="ECO:0000256" key="3">
    <source>
        <dbReference type="ARBA" id="ARBA00023163"/>
    </source>
</evidence>
<dbReference type="PANTHER" id="PTHR15348:SF0">
    <property type="entry name" value="PROTEIN DEAD RINGER"/>
    <property type="match status" value="1"/>
</dbReference>
<reference evidence="10" key="1">
    <citation type="submission" date="2015-03" db="EMBL/GenBank/DDBJ databases">
        <title>A transcriptome of Araucaria cunninghamii, an australian fine timber species.</title>
        <authorList>
            <person name="Jing Yi C.J.Y."/>
            <person name="Yin San L.Y.S."/>
            <person name="Abdul Karim S.S."/>
            <person name="Wan Azmi N.N."/>
            <person name="Hercus R.R."/>
            <person name="Croft L.L."/>
        </authorList>
    </citation>
    <scope>NUCLEOTIDE SEQUENCE</scope>
    <source>
        <strain evidence="10">MI0301</strain>
        <tissue evidence="10">Leaf</tissue>
    </source>
</reference>
<dbReference type="AlphaFoldDB" id="A0A0D6QW20"/>
<dbReference type="PROSITE" id="PS01031">
    <property type="entry name" value="SHSP"/>
    <property type="match status" value="1"/>
</dbReference>
<keyword evidence="2" id="KW-0238">DNA-binding</keyword>
<feature type="domain" description="ARID" evidence="9">
    <location>
        <begin position="264"/>
        <end position="355"/>
    </location>
</feature>
<proteinExistence type="inferred from homology"/>
<dbReference type="GO" id="GO:0005634">
    <property type="term" value="C:nucleus"/>
    <property type="evidence" value="ECO:0007669"/>
    <property type="project" value="TreeGrafter"/>
</dbReference>
<evidence type="ECO:0008006" key="11">
    <source>
        <dbReference type="Google" id="ProtNLM"/>
    </source>
</evidence>
<protein>
    <recommendedName>
        <fullName evidence="11">ARID domain-containing protein</fullName>
    </recommendedName>
</protein>
<dbReference type="Pfam" id="PF00011">
    <property type="entry name" value="HSP20"/>
    <property type="match status" value="1"/>
</dbReference>
<feature type="compositionally biased region" description="Basic and acidic residues" evidence="7">
    <location>
        <begin position="78"/>
        <end position="90"/>
    </location>
</feature>
<evidence type="ECO:0000256" key="6">
    <source>
        <dbReference type="RuleBase" id="RU003616"/>
    </source>
</evidence>
<feature type="compositionally biased region" description="Basic and acidic residues" evidence="7">
    <location>
        <begin position="103"/>
        <end position="113"/>
    </location>
</feature>
<evidence type="ECO:0000256" key="5">
    <source>
        <dbReference type="PROSITE-ProRule" id="PRU00285"/>
    </source>
</evidence>
<keyword evidence="3" id="KW-0804">Transcription</keyword>
<evidence type="ECO:0000256" key="7">
    <source>
        <dbReference type="SAM" id="MobiDB-lite"/>
    </source>
</evidence>
<dbReference type="CDD" id="cd16100">
    <property type="entry name" value="ARID"/>
    <property type="match status" value="1"/>
</dbReference>
<dbReference type="InterPro" id="IPR001606">
    <property type="entry name" value="ARID_dom"/>
</dbReference>
<evidence type="ECO:0000259" key="8">
    <source>
        <dbReference type="PROSITE" id="PS01031"/>
    </source>
</evidence>
<dbReference type="Gene3D" id="2.60.40.790">
    <property type="match status" value="1"/>
</dbReference>
<evidence type="ECO:0000256" key="1">
    <source>
        <dbReference type="ARBA" id="ARBA00023015"/>
    </source>
</evidence>
<evidence type="ECO:0000259" key="9">
    <source>
        <dbReference type="PROSITE" id="PS51011"/>
    </source>
</evidence>
<dbReference type="InterPro" id="IPR008978">
    <property type="entry name" value="HSP20-like_chaperone"/>
</dbReference>
<dbReference type="SUPFAM" id="SSF49764">
    <property type="entry name" value="HSP20-like chaperones"/>
    <property type="match status" value="1"/>
</dbReference>
<dbReference type="PANTHER" id="PTHR15348">
    <property type="entry name" value="AT-RICH INTERACTIVE DOMAIN-CONTAINING PROTEIN ARID DOMAIN- CONTAINING PROTEIN DEAD RINGER PROTEIN B-CELL REGULATOR OF IGH TRANSCRIPTION BRIGHT"/>
    <property type="match status" value="1"/>
</dbReference>
<keyword evidence="4" id="KW-0539">Nucleus</keyword>
<feature type="domain" description="SHSP" evidence="8">
    <location>
        <begin position="480"/>
        <end position="576"/>
    </location>
</feature>
<keyword evidence="1" id="KW-0805">Transcription regulation</keyword>
<name>A0A0D6QW20_ARACU</name>
<dbReference type="Gene3D" id="1.10.150.60">
    <property type="entry name" value="ARID DNA-binding domain"/>
    <property type="match status" value="1"/>
</dbReference>
<dbReference type="InterPro" id="IPR002068">
    <property type="entry name" value="A-crystallin/Hsp20_dom"/>
</dbReference>
<dbReference type="InterPro" id="IPR045147">
    <property type="entry name" value="ARI3A/B/C"/>
</dbReference>
<dbReference type="EMBL" id="GCKF01039545">
    <property type="protein sequence ID" value="JAG95782.1"/>
    <property type="molecule type" value="Transcribed_RNA"/>
</dbReference>
<dbReference type="PROSITE" id="PS51011">
    <property type="entry name" value="ARID"/>
    <property type="match status" value="1"/>
</dbReference>
<accession>A0A0D6QW20</accession>
<organism evidence="10">
    <name type="scientific">Araucaria cunninghamii</name>
    <name type="common">Hoop pine</name>
    <name type="synonym">Moreton Bay pine</name>
    <dbReference type="NCBI Taxonomy" id="56994"/>
    <lineage>
        <taxon>Eukaryota</taxon>
        <taxon>Viridiplantae</taxon>
        <taxon>Streptophyta</taxon>
        <taxon>Embryophyta</taxon>
        <taxon>Tracheophyta</taxon>
        <taxon>Spermatophyta</taxon>
        <taxon>Pinopsida</taxon>
        <taxon>Pinidae</taxon>
        <taxon>Conifers II</taxon>
        <taxon>Araucariales</taxon>
        <taxon>Araucariaceae</taxon>
        <taxon>Araucaria</taxon>
    </lineage>
</organism>
<feature type="compositionally biased region" description="Basic and acidic residues" evidence="7">
    <location>
        <begin position="1"/>
        <end position="19"/>
    </location>
</feature>
<dbReference type="InterPro" id="IPR036431">
    <property type="entry name" value="ARID_dom_sf"/>
</dbReference>
<evidence type="ECO:0000256" key="2">
    <source>
        <dbReference type="ARBA" id="ARBA00023125"/>
    </source>
</evidence>
<dbReference type="CDD" id="cd06464">
    <property type="entry name" value="ACD_sHsps-like"/>
    <property type="match status" value="1"/>
</dbReference>
<dbReference type="SMART" id="SM01014">
    <property type="entry name" value="ARID"/>
    <property type="match status" value="1"/>
</dbReference>
<feature type="region of interest" description="Disordered" evidence="7">
    <location>
        <begin position="68"/>
        <end position="113"/>
    </location>
</feature>
<dbReference type="SUPFAM" id="SSF46774">
    <property type="entry name" value="ARID-like"/>
    <property type="match status" value="1"/>
</dbReference>
<dbReference type="FunFam" id="2.60.40.790:FF:000014">
    <property type="entry name" value="AT-rich interactive domain-containing protein 3"/>
    <property type="match status" value="1"/>
</dbReference>
<dbReference type="GO" id="GO:0003677">
    <property type="term" value="F:DNA binding"/>
    <property type="evidence" value="ECO:0007669"/>
    <property type="project" value="UniProtKB-KW"/>
</dbReference>
<feature type="compositionally biased region" description="Polar residues" evidence="7">
    <location>
        <begin position="68"/>
        <end position="77"/>
    </location>
</feature>
<feature type="region of interest" description="Disordered" evidence="7">
    <location>
        <begin position="1"/>
        <end position="32"/>
    </location>
</feature>